<name>A0ABP7RYD7_9ACTN</name>
<dbReference type="Proteomes" id="UP001500456">
    <property type="component" value="Unassembled WGS sequence"/>
</dbReference>
<dbReference type="Pfam" id="PF00440">
    <property type="entry name" value="TetR_N"/>
    <property type="match status" value="1"/>
</dbReference>
<dbReference type="PROSITE" id="PS01081">
    <property type="entry name" value="HTH_TETR_1"/>
    <property type="match status" value="1"/>
</dbReference>
<dbReference type="PRINTS" id="PR00455">
    <property type="entry name" value="HTHTETR"/>
</dbReference>
<evidence type="ECO:0000256" key="2">
    <source>
        <dbReference type="PROSITE-ProRule" id="PRU00335"/>
    </source>
</evidence>
<keyword evidence="1 2" id="KW-0238">DNA-binding</keyword>
<dbReference type="InterPro" id="IPR001647">
    <property type="entry name" value="HTH_TetR"/>
</dbReference>
<feature type="region of interest" description="Disordered" evidence="3">
    <location>
        <begin position="204"/>
        <end position="223"/>
    </location>
</feature>
<dbReference type="InterPro" id="IPR036271">
    <property type="entry name" value="Tet_transcr_reg_TetR-rel_C_sf"/>
</dbReference>
<evidence type="ECO:0000256" key="1">
    <source>
        <dbReference type="ARBA" id="ARBA00023125"/>
    </source>
</evidence>
<dbReference type="EMBL" id="BAAAZX010000014">
    <property type="protein sequence ID" value="GAA4004047.1"/>
    <property type="molecule type" value="Genomic_DNA"/>
</dbReference>
<feature type="compositionally biased region" description="Polar residues" evidence="3">
    <location>
        <begin position="212"/>
        <end position="223"/>
    </location>
</feature>
<dbReference type="PANTHER" id="PTHR30055">
    <property type="entry name" value="HTH-TYPE TRANSCRIPTIONAL REGULATOR RUTR"/>
    <property type="match status" value="1"/>
</dbReference>
<evidence type="ECO:0000313" key="6">
    <source>
        <dbReference type="Proteomes" id="UP001500456"/>
    </source>
</evidence>
<keyword evidence="6" id="KW-1185">Reference proteome</keyword>
<evidence type="ECO:0000256" key="3">
    <source>
        <dbReference type="SAM" id="MobiDB-lite"/>
    </source>
</evidence>
<dbReference type="Gene3D" id="1.10.357.10">
    <property type="entry name" value="Tetracycline Repressor, domain 2"/>
    <property type="match status" value="1"/>
</dbReference>
<dbReference type="PANTHER" id="PTHR30055:SF229">
    <property type="entry name" value="HTH-TYPE TRANSCRIPTIONAL REPRESSOR RV1474C"/>
    <property type="match status" value="1"/>
</dbReference>
<comment type="caution">
    <text evidence="5">The sequence shown here is derived from an EMBL/GenBank/DDBJ whole genome shotgun (WGS) entry which is preliminary data.</text>
</comment>
<dbReference type="InterPro" id="IPR009057">
    <property type="entry name" value="Homeodomain-like_sf"/>
</dbReference>
<dbReference type="InterPro" id="IPR050109">
    <property type="entry name" value="HTH-type_TetR-like_transc_reg"/>
</dbReference>
<dbReference type="SUPFAM" id="SSF46689">
    <property type="entry name" value="Homeodomain-like"/>
    <property type="match status" value="1"/>
</dbReference>
<proteinExistence type="predicted"/>
<gene>
    <name evidence="5" type="ORF">GCM10022232_49140</name>
</gene>
<accession>A0ABP7RYD7</accession>
<protein>
    <submittedName>
        <fullName evidence="5">TetR/AcrR family transcriptional regulator</fullName>
    </submittedName>
</protein>
<evidence type="ECO:0000259" key="4">
    <source>
        <dbReference type="PROSITE" id="PS50977"/>
    </source>
</evidence>
<feature type="domain" description="HTH tetR-type" evidence="4">
    <location>
        <begin position="10"/>
        <end position="70"/>
    </location>
</feature>
<dbReference type="InterPro" id="IPR023772">
    <property type="entry name" value="DNA-bd_HTH_TetR-type_CS"/>
</dbReference>
<dbReference type="SUPFAM" id="SSF48498">
    <property type="entry name" value="Tetracyclin repressor-like, C-terminal domain"/>
    <property type="match status" value="1"/>
</dbReference>
<dbReference type="RefSeq" id="WP_329342810.1">
    <property type="nucleotide sequence ID" value="NZ_BAAAZX010000014.1"/>
</dbReference>
<evidence type="ECO:0000313" key="5">
    <source>
        <dbReference type="EMBL" id="GAA4004047.1"/>
    </source>
</evidence>
<dbReference type="PROSITE" id="PS50977">
    <property type="entry name" value="HTH_TETR_2"/>
    <property type="match status" value="1"/>
</dbReference>
<feature type="DNA-binding region" description="H-T-H motif" evidence="2">
    <location>
        <begin position="33"/>
        <end position="52"/>
    </location>
</feature>
<reference evidence="6" key="1">
    <citation type="journal article" date="2019" name="Int. J. Syst. Evol. Microbiol.">
        <title>The Global Catalogue of Microorganisms (GCM) 10K type strain sequencing project: providing services to taxonomists for standard genome sequencing and annotation.</title>
        <authorList>
            <consortium name="The Broad Institute Genomics Platform"/>
            <consortium name="The Broad Institute Genome Sequencing Center for Infectious Disease"/>
            <person name="Wu L."/>
            <person name="Ma J."/>
        </authorList>
    </citation>
    <scope>NUCLEOTIDE SEQUENCE [LARGE SCALE GENOMIC DNA]</scope>
    <source>
        <strain evidence="6">JCM 16924</strain>
    </source>
</reference>
<organism evidence="5 6">
    <name type="scientific">Streptomyces plumbiresistens</name>
    <dbReference type="NCBI Taxonomy" id="511811"/>
    <lineage>
        <taxon>Bacteria</taxon>
        <taxon>Bacillati</taxon>
        <taxon>Actinomycetota</taxon>
        <taxon>Actinomycetes</taxon>
        <taxon>Kitasatosporales</taxon>
        <taxon>Streptomycetaceae</taxon>
        <taxon>Streptomyces</taxon>
    </lineage>
</organism>
<sequence length="223" mass="23804">MARVSQEHLDARRRQILDGAALCFARNGFHATSMQDVLKEVDLSAGAVYRYFSGKEELIAAIVGEVLGSVRDAFEGAAKQSPPPPPDVLVGAVLGRTLATRASLTVDGEPAFPRLIVQVWAETLRSPELAATLRDGYSAVGEGWMRVVEAYQDAGMMRADLPAEHVVRTMIATVQGFVAQQPLLGPAPVEVLQNGLRALMSMSAPHKEARTDQGSGLNGSQLG</sequence>